<evidence type="ECO:0000313" key="2">
    <source>
        <dbReference type="EMBL" id="CAF9939089.1"/>
    </source>
</evidence>
<evidence type="ECO:0000313" key="3">
    <source>
        <dbReference type="Proteomes" id="UP000664534"/>
    </source>
</evidence>
<reference evidence="2" key="1">
    <citation type="submission" date="2021-03" db="EMBL/GenBank/DDBJ databases">
        <authorList>
            <person name="Tagirdzhanova G."/>
        </authorList>
    </citation>
    <scope>NUCLEOTIDE SEQUENCE</scope>
</reference>
<name>A0A8H3J1V6_9LECA</name>
<organism evidence="2 3">
    <name type="scientific">Imshaugia aleurites</name>
    <dbReference type="NCBI Taxonomy" id="172621"/>
    <lineage>
        <taxon>Eukaryota</taxon>
        <taxon>Fungi</taxon>
        <taxon>Dikarya</taxon>
        <taxon>Ascomycota</taxon>
        <taxon>Pezizomycotina</taxon>
        <taxon>Lecanoromycetes</taxon>
        <taxon>OSLEUM clade</taxon>
        <taxon>Lecanoromycetidae</taxon>
        <taxon>Lecanorales</taxon>
        <taxon>Lecanorineae</taxon>
        <taxon>Parmeliaceae</taxon>
        <taxon>Imshaugia</taxon>
    </lineage>
</organism>
<feature type="region of interest" description="Disordered" evidence="1">
    <location>
        <begin position="84"/>
        <end position="122"/>
    </location>
</feature>
<sequence length="178" mass="19397">MSGMSAIIIQQSLNHLAKSKTLENNRFRLQFPHIAPSYALSVTDNSPSSFPALCSRKLSPLNPLSTSYHQTPFLRNDPYSLLSQWPTTTSPPQTPPAVSTTSTVRVRTPTAPEPPPRSQGEGFGFAMNAKTSTTTAYALTDAALVLISGVGRARIAEGRAGLRKRVRLSRTNERCKEE</sequence>
<accession>A0A8H3J1V6</accession>
<keyword evidence="3" id="KW-1185">Reference proteome</keyword>
<evidence type="ECO:0000256" key="1">
    <source>
        <dbReference type="SAM" id="MobiDB-lite"/>
    </source>
</evidence>
<dbReference type="EMBL" id="CAJPDT010000115">
    <property type="protein sequence ID" value="CAF9939089.1"/>
    <property type="molecule type" value="Genomic_DNA"/>
</dbReference>
<dbReference type="AlphaFoldDB" id="A0A8H3J1V6"/>
<feature type="compositionally biased region" description="Low complexity" evidence="1">
    <location>
        <begin position="86"/>
        <end position="110"/>
    </location>
</feature>
<gene>
    <name evidence="2" type="ORF">IMSHALPRED_001195</name>
</gene>
<dbReference type="Proteomes" id="UP000664534">
    <property type="component" value="Unassembled WGS sequence"/>
</dbReference>
<comment type="caution">
    <text evidence="2">The sequence shown here is derived from an EMBL/GenBank/DDBJ whole genome shotgun (WGS) entry which is preliminary data.</text>
</comment>
<proteinExistence type="predicted"/>
<protein>
    <submittedName>
        <fullName evidence="2">Uncharacterized protein</fullName>
    </submittedName>
</protein>